<protein>
    <recommendedName>
        <fullName evidence="2">Proteasome activator Blm10 middle HEAT repeats region domain-containing protein</fullName>
    </recommendedName>
</protein>
<dbReference type="Proteomes" id="UP000185904">
    <property type="component" value="Unassembled WGS sequence"/>
</dbReference>
<accession>A0A178CPK3</accession>
<evidence type="ECO:0000313" key="4">
    <source>
        <dbReference type="Proteomes" id="UP000185904"/>
    </source>
</evidence>
<evidence type="ECO:0000256" key="1">
    <source>
        <dbReference type="SAM" id="MobiDB-lite"/>
    </source>
</evidence>
<dbReference type="PANTHER" id="PTHR32170">
    <property type="entry name" value="PROTEASOME ACTIVATOR COMPLEX SUBUNIT 4"/>
    <property type="match status" value="1"/>
</dbReference>
<gene>
    <name evidence="3" type="ORF">AYO20_08403</name>
</gene>
<keyword evidence="4" id="KW-1185">Reference proteome</keyword>
<organism evidence="3 4">
    <name type="scientific">Fonsecaea nubica</name>
    <dbReference type="NCBI Taxonomy" id="856822"/>
    <lineage>
        <taxon>Eukaryota</taxon>
        <taxon>Fungi</taxon>
        <taxon>Dikarya</taxon>
        <taxon>Ascomycota</taxon>
        <taxon>Pezizomycotina</taxon>
        <taxon>Eurotiomycetes</taxon>
        <taxon>Chaetothyriomycetidae</taxon>
        <taxon>Chaetothyriales</taxon>
        <taxon>Herpotrichiellaceae</taxon>
        <taxon>Fonsecaea</taxon>
    </lineage>
</organism>
<evidence type="ECO:0000259" key="2">
    <source>
        <dbReference type="Pfam" id="PF16507"/>
    </source>
</evidence>
<dbReference type="InterPro" id="IPR035309">
    <property type="entry name" value="PSME4"/>
</dbReference>
<evidence type="ECO:0000313" key="3">
    <source>
        <dbReference type="EMBL" id="OAL31072.1"/>
    </source>
</evidence>
<dbReference type="Pfam" id="PF16507">
    <property type="entry name" value="HEAT_PSME4_mid"/>
    <property type="match status" value="1"/>
</dbReference>
<reference evidence="3 4" key="1">
    <citation type="submission" date="2016-03" db="EMBL/GenBank/DDBJ databases">
        <title>The draft genome sequence of Fonsecaea nubica causative agent of cutaneous subcutaneous infection in human host.</title>
        <authorList>
            <person name="Costa F."/>
            <person name="Sybren D.H."/>
            <person name="Raittz R.T."/>
            <person name="Weiss V.A."/>
            <person name="Leao A.C."/>
            <person name="Gomes R."/>
            <person name="De Souza E.M."/>
            <person name="Pedrosa F.O."/>
            <person name="Steffens M.B."/>
            <person name="Bombassaro A."/>
            <person name="Tadra-Sfeir M.Z."/>
            <person name="Moreno L.F."/>
            <person name="Najafzadeh M.J."/>
            <person name="Felipe M.S."/>
            <person name="Teixeira M."/>
            <person name="Sun J."/>
            <person name="Xi L."/>
            <person name="Castro M.A."/>
            <person name="Vicente V.A."/>
        </authorList>
    </citation>
    <scope>NUCLEOTIDE SEQUENCE [LARGE SCALE GENOMIC DNA]</scope>
    <source>
        <strain evidence="3 4">CBS 269.64</strain>
    </source>
</reference>
<feature type="region of interest" description="Disordered" evidence="1">
    <location>
        <begin position="1"/>
        <end position="20"/>
    </location>
</feature>
<dbReference type="SUPFAM" id="SSF48371">
    <property type="entry name" value="ARM repeat"/>
    <property type="match status" value="1"/>
</dbReference>
<dbReference type="GO" id="GO:0005634">
    <property type="term" value="C:nucleus"/>
    <property type="evidence" value="ECO:0007669"/>
    <property type="project" value="TreeGrafter"/>
</dbReference>
<feature type="domain" description="Proteasome activator Blm10 middle HEAT repeats region" evidence="2">
    <location>
        <begin position="338"/>
        <end position="847"/>
    </location>
</feature>
<dbReference type="RefSeq" id="XP_022497318.1">
    <property type="nucleotide sequence ID" value="XM_022646680.1"/>
</dbReference>
<dbReference type="GO" id="GO:0070628">
    <property type="term" value="F:proteasome binding"/>
    <property type="evidence" value="ECO:0007669"/>
    <property type="project" value="InterPro"/>
</dbReference>
<sequence length="1879" mass="207411">MACRPKQPPEAAAGEEPDEIMRPTYGSIQVPYPTRGEEAGVPTDPETLLKLLPSLIKMEKYSTIFDWSRAVRCFVLLEHKLPRHARTALMAVCFKVGLAPGMEISAKSALTGTVVNLCRGIDGELVLRPTDVTLDWLPIFEQLRFDAFSRRDTIFGWNETYDVCTYARKFFDPADRVAILEKALTLFDTAHLYKADDVARMLGLLLPTTVAPESLPHCQPSALLPTLFSLLAWVGPRNGATSYIVELISQFAVHHVGCEHSPFGRYGIFDEPKANQMYTTISRQILIDNDDEHGDGAFEEPPIRSASSDWFALSVARWIVSSLSPLCLGEESSMLSLLERFIAAIRGLCHPQSKRQAESGFVGQVLQYLASEFCKRYNGERRGQLAVPPPRRINDNLKQRFVFLLTEPVLLGCFSPSSKMSKPCLDAIKSLAALEPRLVIPAVLQHFYTSRDSQVDGDVELFSWRVLLASCSAIAQERWARCHLPALMGDALYGIDASRLPLTSVVCQFIRVAVCFLSWAHIAKSGKSEGFDLYHDHDQRFDGEEAEGKDPEREEIEMLQSLFRGFGEFTRQFLDRVLGFLSNTAGSDIDAEGERDAANEAAVDAAAECLLSLPPDSDILHERMQQLSEFVASKAIPRAGTTVARLVMAAVQANPQKGIDTFVPMLIRHIQSEITTTHWMGSDRHDLLSVDHKLSWYANVLGMCLLRGGHGLLGYTTAVMELVGLAEEICKHRASAFRGWLIKQMLRGLTETFTTSYVAGRANQQLGLGDWGEIAKEIPWHVPSTEEIREASEIFKAETTWLEKHIRTLLKSHASLNGEASRKAWVDSLANAFGHMSEVFCGMATLFDPVQASAGSNANTPSNNDADDEADLVVSTHARTLQCVLEPGSTIYVSIHEQRGAMRKLAGEVHGFLTDMKKKKEYGECFRTLYKFYETFVGDVGYCTAHQGRHAPRFARFDWEKDFIATGVSPSHPPALSAKRMACYHHELQACGSERRRMGDLDKEILRDLVEGCSSPDAAVRGAAQDALRRSLNTLPGSAKVFLPLMVAKLRELVRSSKPRGGFFATVSRRGLRQSSDDDPGIENDKHSRIESALHTLIEVDLEPDDDDNKGMIHAVWMQDCPRQTTDLINALMETAATVTDAPEISKLAGKGITALKTPLLCERRAVSTHGMVEDICAADDCSETILKAREAIRASEAATAKGRHELGLQMISKATDPRIYDKYIGAQFTGFDKDGPPVEYIRFLVAGAVADSVERRNECIAQFGTLIRSCFERIRHGNSLESHLRTRDQGGRGRVPMDPKGDETFTHRFLAGSEMRGGDDSGSDGWLLGDSDDFLVDDAGQGSLLWAPFSAWHADMRLSDGDRKTDGMLEKLGSLLTQKWFETVLSFSDKSAQSNTPTIHAPTVELLTGVIQLMEAGKTVAKLEGMKDLVGKVLGDGTKAGQHIATATLLLALMHAPMSRDFRRRALEIAEPVLIDILERKMGSYSKTWYSFLKLLTENYDPERFPGLVKYVGSLRLHASDEAARSEAKLEILRIVVSEVGWRFPSSQNILDMLRAFATGAIPNLDVAVKLGTTLADVHTSRRHESHPDIFALIKANQDASPLGIPPHESSHEVLVTLAQLVDTVSKLRQEAPPDQVTCSDAYFYLSNTLLVFLSGISKSGASGILASPFRPAESKSPVRPRFAVLEELWHVLDARRADGANVAKDATEALRHLCRIPLDGDGEYQSFWKAVWDKTGPSHTLRHRTVALGMIRLLYLHRLWVSTPAEQRTVLEALRSKIQDASGDVQRIAADVLTLLLSRSTPAVVAPFIGALVKDSAGALRGARLPGQARIARLELDVVVSAFPPPGMPYGLADGADCVVRWMEDMRDTLGHPSVCA</sequence>
<dbReference type="GeneID" id="34591807"/>
<dbReference type="OrthoDB" id="17907at2759"/>
<dbReference type="GO" id="GO:0005829">
    <property type="term" value="C:cytosol"/>
    <property type="evidence" value="ECO:0007669"/>
    <property type="project" value="TreeGrafter"/>
</dbReference>
<dbReference type="GO" id="GO:0010499">
    <property type="term" value="P:proteasomal ubiquitin-independent protein catabolic process"/>
    <property type="evidence" value="ECO:0007669"/>
    <property type="project" value="TreeGrafter"/>
</dbReference>
<dbReference type="GO" id="GO:0016504">
    <property type="term" value="F:peptidase activator activity"/>
    <property type="evidence" value="ECO:0007669"/>
    <property type="project" value="InterPro"/>
</dbReference>
<dbReference type="InterPro" id="IPR016024">
    <property type="entry name" value="ARM-type_fold"/>
</dbReference>
<dbReference type="EMBL" id="LVCJ01000066">
    <property type="protein sequence ID" value="OAL31072.1"/>
    <property type="molecule type" value="Genomic_DNA"/>
</dbReference>
<dbReference type="InterPro" id="IPR032430">
    <property type="entry name" value="Blm10_mid"/>
</dbReference>
<name>A0A178CPK3_9EURO</name>
<comment type="caution">
    <text evidence="3">The sequence shown here is derived from an EMBL/GenBank/DDBJ whole genome shotgun (WGS) entry which is preliminary data.</text>
</comment>
<proteinExistence type="predicted"/>
<dbReference type="PANTHER" id="PTHR32170:SF3">
    <property type="entry name" value="PROTEASOME ACTIVATOR COMPLEX SUBUNIT 4"/>
    <property type="match status" value="1"/>
</dbReference>